<dbReference type="OrthoDB" id="8585044at2"/>
<keyword evidence="3 6" id="KW-0732">Signal</keyword>
<evidence type="ECO:0000256" key="6">
    <source>
        <dbReference type="SAM" id="SignalP"/>
    </source>
</evidence>
<sequence length="285" mass="30374" precursor="true">MAKPVTFSAARCVCAAAAFALAIQSGSALADDLPDSTASPASSASASTDSSAEAKPASKWKIGFGPGVVITPLYPGSRELRVFPYPALDISYDDRVFSQGPDVLGVNVIRSENYHVGASLSFDFQSRQEKDDPHLHGLGNVDGGPKLRLFADYTFWAFTGSVALYQDIAGHGQGKTVVTDLYASLPTGGWLFSFGPGFTWADALYTRTFFGVSSQQSASSGLPAYSTGAGIRDVHLNGYVSYDFSKHWAGSIAVTLGRLQHYAAASPITERRTELNTLASLNYRF</sequence>
<evidence type="ECO:0000313" key="7">
    <source>
        <dbReference type="EMBL" id="ACC74640.1"/>
    </source>
</evidence>
<protein>
    <submittedName>
        <fullName evidence="7">MltA-interacting MipA family protein</fullName>
    </submittedName>
</protein>
<comment type="subcellular location">
    <subcellularLocation>
        <location evidence="1">Cell outer membrane</location>
    </subcellularLocation>
</comment>
<evidence type="ECO:0000256" key="1">
    <source>
        <dbReference type="ARBA" id="ARBA00004442"/>
    </source>
</evidence>
<evidence type="ECO:0000256" key="3">
    <source>
        <dbReference type="ARBA" id="ARBA00022729"/>
    </source>
</evidence>
<keyword evidence="5" id="KW-0998">Cell outer membrane</keyword>
<evidence type="ECO:0000256" key="5">
    <source>
        <dbReference type="ARBA" id="ARBA00023237"/>
    </source>
</evidence>
<gene>
    <name evidence="7" type="ordered locus">Bphy_5565</name>
</gene>
<evidence type="ECO:0000256" key="2">
    <source>
        <dbReference type="ARBA" id="ARBA00005722"/>
    </source>
</evidence>
<dbReference type="KEGG" id="bph:Bphy_5565"/>
<evidence type="ECO:0000256" key="4">
    <source>
        <dbReference type="ARBA" id="ARBA00023136"/>
    </source>
</evidence>
<organism evidence="7 8">
    <name type="scientific">Paraburkholderia phymatum (strain DSM 17167 / CIP 108236 / LMG 21445 / STM815)</name>
    <name type="common">Burkholderia phymatum</name>
    <dbReference type="NCBI Taxonomy" id="391038"/>
    <lineage>
        <taxon>Bacteria</taxon>
        <taxon>Pseudomonadati</taxon>
        <taxon>Pseudomonadota</taxon>
        <taxon>Betaproteobacteria</taxon>
        <taxon>Burkholderiales</taxon>
        <taxon>Burkholderiaceae</taxon>
        <taxon>Paraburkholderia</taxon>
    </lineage>
</organism>
<dbReference type="Proteomes" id="UP000001192">
    <property type="component" value="Plasmid pBPHY01"/>
</dbReference>
<accession>B2JUB8</accession>
<dbReference type="AlphaFoldDB" id="B2JUB8"/>
<dbReference type="GO" id="GO:0009279">
    <property type="term" value="C:cell outer membrane"/>
    <property type="evidence" value="ECO:0007669"/>
    <property type="project" value="UniProtKB-SubCell"/>
</dbReference>
<dbReference type="PANTHER" id="PTHR38776">
    <property type="entry name" value="MLTA-INTERACTING PROTEIN-RELATED"/>
    <property type="match status" value="1"/>
</dbReference>
<keyword evidence="8" id="KW-1185">Reference proteome</keyword>
<proteinExistence type="inferred from homology"/>
<keyword evidence="7" id="KW-0614">Plasmid</keyword>
<name>B2JUB8_PARP8</name>
<dbReference type="Pfam" id="PF06629">
    <property type="entry name" value="MipA"/>
    <property type="match status" value="1"/>
</dbReference>
<evidence type="ECO:0000313" key="8">
    <source>
        <dbReference type="Proteomes" id="UP000001192"/>
    </source>
</evidence>
<dbReference type="InterPro" id="IPR010583">
    <property type="entry name" value="MipA"/>
</dbReference>
<feature type="chain" id="PRO_5002779928" evidence="6">
    <location>
        <begin position="31"/>
        <end position="285"/>
    </location>
</feature>
<geneLocation type="plasmid" evidence="7 8">
    <name>pBPHY01</name>
</geneLocation>
<dbReference type="RefSeq" id="WP_012404802.1">
    <property type="nucleotide sequence ID" value="NC_010625.1"/>
</dbReference>
<keyword evidence="4" id="KW-0472">Membrane</keyword>
<dbReference type="EMBL" id="CP001045">
    <property type="protein sequence ID" value="ACC74640.1"/>
    <property type="molecule type" value="Genomic_DNA"/>
</dbReference>
<feature type="signal peptide" evidence="6">
    <location>
        <begin position="1"/>
        <end position="30"/>
    </location>
</feature>
<dbReference type="PANTHER" id="PTHR38776:SF1">
    <property type="entry name" value="MLTA-INTERACTING PROTEIN-RELATED"/>
    <property type="match status" value="1"/>
</dbReference>
<dbReference type="HOGENOM" id="CLU_062990_1_0_4"/>
<reference evidence="8" key="1">
    <citation type="journal article" date="2014" name="Stand. Genomic Sci.">
        <title>Complete genome sequence of Burkholderia phymatum STM815(T), a broad host range and efficient nitrogen-fixing symbiont of Mimosa species.</title>
        <authorList>
            <person name="Moulin L."/>
            <person name="Klonowska A."/>
            <person name="Caroline B."/>
            <person name="Booth K."/>
            <person name="Vriezen J.A."/>
            <person name="Melkonian R."/>
            <person name="James E.K."/>
            <person name="Young J.P."/>
            <person name="Bena G."/>
            <person name="Hauser L."/>
            <person name="Land M."/>
            <person name="Kyrpides N."/>
            <person name="Bruce D."/>
            <person name="Chain P."/>
            <person name="Copeland A."/>
            <person name="Pitluck S."/>
            <person name="Woyke T."/>
            <person name="Lizotte-Waniewski M."/>
            <person name="Bristow J."/>
            <person name="Riley M."/>
        </authorList>
    </citation>
    <scope>NUCLEOTIDE SEQUENCE [LARGE SCALE GENOMIC DNA]</scope>
    <source>
        <strain evidence="8">DSM 17167 / CIP 108236 / LMG 21445 / STM815</strain>
        <plasmid evidence="8">Plasmid pBPHY01</plasmid>
    </source>
</reference>
<comment type="similarity">
    <text evidence="2">Belongs to the MipA/OmpV family.</text>
</comment>